<evidence type="ECO:0000313" key="1">
    <source>
        <dbReference type="EMBL" id="MFC6169361.1"/>
    </source>
</evidence>
<dbReference type="Pfam" id="PF13707">
    <property type="entry name" value="RloB"/>
    <property type="match status" value="1"/>
</dbReference>
<keyword evidence="2" id="KW-1185">Reference proteome</keyword>
<dbReference type="Proteomes" id="UP001596289">
    <property type="component" value="Unassembled WGS sequence"/>
</dbReference>
<proteinExistence type="predicted"/>
<dbReference type="InterPro" id="IPR025591">
    <property type="entry name" value="RloB"/>
</dbReference>
<dbReference type="EMBL" id="JBHSSL010000018">
    <property type="protein sequence ID" value="MFC6169361.1"/>
    <property type="molecule type" value="Genomic_DNA"/>
</dbReference>
<reference evidence="2" key="1">
    <citation type="journal article" date="2019" name="Int. J. Syst. Evol. Microbiol.">
        <title>The Global Catalogue of Microorganisms (GCM) 10K type strain sequencing project: providing services to taxonomists for standard genome sequencing and annotation.</title>
        <authorList>
            <consortium name="The Broad Institute Genomics Platform"/>
            <consortium name="The Broad Institute Genome Sequencing Center for Infectious Disease"/>
            <person name="Wu L."/>
            <person name="Ma J."/>
        </authorList>
    </citation>
    <scope>NUCLEOTIDE SEQUENCE [LARGE SCALE GENOMIC DNA]</scope>
    <source>
        <strain evidence="2">CCM 8904</strain>
    </source>
</reference>
<gene>
    <name evidence="1" type="ORF">ACFQGP_02070</name>
</gene>
<sequence>MVRRSRNLRIKPLIAIYCEGDSEKAYFEMLKRKYHGANVNTEKISINKMGKQGLDLLVAASAKIKQLPRTKQIDQAYVVFDRDDLTIAELQKCARFAKQHHIKIIFSSINIEIWILMHFQAITRAFTRRELNQLLSREKYFNTDYAKFKGQPYDDFLIDRVKTAKLNADKLLEASTKPWYNRDPYTNINTFLSEIFDVTEF</sequence>
<comment type="caution">
    <text evidence="1">The sequence shown here is derived from an EMBL/GenBank/DDBJ whole genome shotgun (WGS) entry which is preliminary data.</text>
</comment>
<protein>
    <submittedName>
        <fullName evidence="1">RloB family protein</fullName>
    </submittedName>
</protein>
<organism evidence="1 2">
    <name type="scientific">Loigolactobacillus jiayinensis</name>
    <dbReference type="NCBI Taxonomy" id="2486016"/>
    <lineage>
        <taxon>Bacteria</taxon>
        <taxon>Bacillati</taxon>
        <taxon>Bacillota</taxon>
        <taxon>Bacilli</taxon>
        <taxon>Lactobacillales</taxon>
        <taxon>Lactobacillaceae</taxon>
        <taxon>Loigolactobacillus</taxon>
    </lineage>
</organism>
<accession>A0ABW1R905</accession>
<evidence type="ECO:0000313" key="2">
    <source>
        <dbReference type="Proteomes" id="UP001596289"/>
    </source>
</evidence>
<dbReference type="RefSeq" id="WP_125553103.1">
    <property type="nucleotide sequence ID" value="NZ_JBHSSL010000018.1"/>
</dbReference>
<name>A0ABW1R905_9LACO</name>